<protein>
    <submittedName>
        <fullName evidence="2">Uncharacterized protein</fullName>
    </submittedName>
</protein>
<proteinExistence type="predicted"/>
<keyword evidence="3" id="KW-1185">Reference proteome</keyword>
<feature type="signal peptide" evidence="1">
    <location>
        <begin position="1"/>
        <end position="23"/>
    </location>
</feature>
<dbReference type="AlphaFoldDB" id="A0A2V3ZTZ1"/>
<keyword evidence="1" id="KW-0732">Signal</keyword>
<feature type="chain" id="PRO_5016168224" evidence="1">
    <location>
        <begin position="24"/>
        <end position="152"/>
    </location>
</feature>
<evidence type="ECO:0000313" key="3">
    <source>
        <dbReference type="Proteomes" id="UP000248079"/>
    </source>
</evidence>
<evidence type="ECO:0000256" key="1">
    <source>
        <dbReference type="SAM" id="SignalP"/>
    </source>
</evidence>
<dbReference type="Proteomes" id="UP000248079">
    <property type="component" value="Unassembled WGS sequence"/>
</dbReference>
<dbReference type="OrthoDB" id="1119203at2"/>
<comment type="caution">
    <text evidence="2">The sequence shown here is derived from an EMBL/GenBank/DDBJ whole genome shotgun (WGS) entry which is preliminary data.</text>
</comment>
<gene>
    <name evidence="2" type="ORF">DF185_17415</name>
</gene>
<name>A0A2V3ZTZ1_9BACT</name>
<evidence type="ECO:0000313" key="2">
    <source>
        <dbReference type="EMBL" id="PXX97749.1"/>
    </source>
</evidence>
<sequence length="152" mass="17596">MKILLKLAIFTICILALPEFTLAQCNEYTKKECIPQLNPYTFNGQLNNAVLSQGETAELQLTFYKDQEYRILVKGEEQLGKLQFQLFDTEYNLLYDNADEDHTNLWDFMVESTDDFIIRVLVPENMTKEEIESGCVSILVGFRAFGSRTIFK</sequence>
<organism evidence="2 3">
    <name type="scientific">Marinifilum breve</name>
    <dbReference type="NCBI Taxonomy" id="2184082"/>
    <lineage>
        <taxon>Bacteria</taxon>
        <taxon>Pseudomonadati</taxon>
        <taxon>Bacteroidota</taxon>
        <taxon>Bacteroidia</taxon>
        <taxon>Marinilabiliales</taxon>
        <taxon>Marinifilaceae</taxon>
    </lineage>
</organism>
<dbReference type="RefSeq" id="WP_110362044.1">
    <property type="nucleotide sequence ID" value="NZ_QFLI01000009.1"/>
</dbReference>
<accession>A0A2V3ZTZ1</accession>
<dbReference type="EMBL" id="QFLI01000009">
    <property type="protein sequence ID" value="PXX97749.1"/>
    <property type="molecule type" value="Genomic_DNA"/>
</dbReference>
<reference evidence="2 3" key="1">
    <citation type="submission" date="2018-05" db="EMBL/GenBank/DDBJ databases">
        <title>Marinifilum breve JC075T sp. nov., a marine bacterium isolated from Yongle Blue Hole in the South China Sea.</title>
        <authorList>
            <person name="Fu T."/>
        </authorList>
    </citation>
    <scope>NUCLEOTIDE SEQUENCE [LARGE SCALE GENOMIC DNA]</scope>
    <source>
        <strain evidence="2 3">JC075</strain>
    </source>
</reference>